<gene>
    <name evidence="1" type="ORF">AS52_03102</name>
</gene>
<accession>A0A806U7L8</accession>
<name>A0A806U7L8_PRIMG</name>
<sequence>MNELLSYSSELKHEANQLVVSNRLFNLLREYGCPLSGESFELNVMTNRIINFYVGNDEMDEESIFHMGYQLTKRFQPYKMIFANEKGKYQWSVYMIQKGEEWKLDISVLPENIVKGKVEKQVLLKSLLTEKKRECILFFKQQSGYNRYYTSDHVYKAVLEDDIYDDMSFFMWLQKQKKGNQQT</sequence>
<dbReference type="GeneID" id="48013596"/>
<protein>
    <submittedName>
        <fullName evidence="1">Uncharacterized protein</fullName>
    </submittedName>
</protein>
<organism evidence="1 2">
    <name type="scientific">Priestia megaterium Q3</name>
    <dbReference type="NCBI Taxonomy" id="1452722"/>
    <lineage>
        <taxon>Bacteria</taxon>
        <taxon>Bacillati</taxon>
        <taxon>Bacillota</taxon>
        <taxon>Bacilli</taxon>
        <taxon>Bacillales</taxon>
        <taxon>Bacillaceae</taxon>
        <taxon>Priestia</taxon>
    </lineage>
</organism>
<dbReference type="RefSeq" id="WP_033579460.1">
    <property type="nucleotide sequence ID" value="NZ_CP010586.1"/>
</dbReference>
<dbReference type="AlphaFoldDB" id="A0A806U7L8"/>
<dbReference type="EMBL" id="CP010586">
    <property type="protein sequence ID" value="AKP78063.1"/>
    <property type="molecule type" value="Genomic_DNA"/>
</dbReference>
<evidence type="ECO:0000313" key="2">
    <source>
        <dbReference type="Proteomes" id="UP000036410"/>
    </source>
</evidence>
<proteinExistence type="predicted"/>
<reference evidence="1 2" key="1">
    <citation type="submission" date="2015-01" db="EMBL/GenBank/DDBJ databases">
        <title>Genome sequence of bacillus megaterium Q3.</title>
        <authorList>
            <person name="Wang Y."/>
            <person name="Luo K."/>
            <person name="Bai L."/>
            <person name="Luo F."/>
        </authorList>
    </citation>
    <scope>NUCLEOTIDE SEQUENCE [LARGE SCALE GENOMIC DNA]</scope>
    <source>
        <strain evidence="1 2">Q3</strain>
    </source>
</reference>
<evidence type="ECO:0000313" key="1">
    <source>
        <dbReference type="EMBL" id="AKP78063.1"/>
    </source>
</evidence>
<dbReference type="Proteomes" id="UP000036410">
    <property type="component" value="Chromosome"/>
</dbReference>